<comment type="subcellular location">
    <subcellularLocation>
        <location evidence="1">Membrane</location>
    </subcellularLocation>
</comment>
<dbReference type="InterPro" id="IPR005018">
    <property type="entry name" value="DOMON_domain"/>
</dbReference>
<evidence type="ECO:0000256" key="2">
    <source>
        <dbReference type="ARBA" id="ARBA00022448"/>
    </source>
</evidence>
<dbReference type="AlphaFoldDB" id="A0AAI8Z7G2"/>
<feature type="compositionally biased region" description="Acidic residues" evidence="7">
    <location>
        <begin position="439"/>
        <end position="448"/>
    </location>
</feature>
<feature type="signal peptide" evidence="9">
    <location>
        <begin position="1"/>
        <end position="18"/>
    </location>
</feature>
<proteinExistence type="predicted"/>
<dbReference type="InterPro" id="IPR015920">
    <property type="entry name" value="Cellobiose_DH-like_cyt"/>
</dbReference>
<dbReference type="SMART" id="SM00664">
    <property type="entry name" value="DoH"/>
    <property type="match status" value="1"/>
</dbReference>
<dbReference type="Gene3D" id="1.20.120.1770">
    <property type="match status" value="1"/>
</dbReference>
<evidence type="ECO:0000256" key="1">
    <source>
        <dbReference type="ARBA" id="ARBA00004370"/>
    </source>
</evidence>
<feature type="domain" description="DOMON" evidence="10">
    <location>
        <begin position="71"/>
        <end position="183"/>
    </location>
</feature>
<feature type="domain" description="Cytochrome b561" evidence="11">
    <location>
        <begin position="261"/>
        <end position="378"/>
    </location>
</feature>
<accession>A0AAI8Z7G2</accession>
<evidence type="ECO:0000313" key="12">
    <source>
        <dbReference type="EMBL" id="CAK4033797.1"/>
    </source>
</evidence>
<dbReference type="SMART" id="SM00665">
    <property type="entry name" value="B561"/>
    <property type="match status" value="1"/>
</dbReference>
<feature type="transmembrane region" description="Helical" evidence="8">
    <location>
        <begin position="260"/>
        <end position="281"/>
    </location>
</feature>
<comment type="caution">
    <text evidence="12">The sequence shown here is derived from an EMBL/GenBank/DDBJ whole genome shotgun (WGS) entry which is preliminary data.</text>
</comment>
<evidence type="ECO:0000259" key="10">
    <source>
        <dbReference type="SMART" id="SM00664"/>
    </source>
</evidence>
<dbReference type="Gene3D" id="2.60.40.1210">
    <property type="entry name" value="Cellobiose dehydrogenase, cytochrome domain"/>
    <property type="match status" value="1"/>
</dbReference>
<dbReference type="CDD" id="cd09630">
    <property type="entry name" value="CDH_like_cytochrome"/>
    <property type="match status" value="1"/>
</dbReference>
<evidence type="ECO:0000313" key="13">
    <source>
        <dbReference type="Proteomes" id="UP001296104"/>
    </source>
</evidence>
<keyword evidence="4" id="KW-0249">Electron transport</keyword>
<keyword evidence="3 8" id="KW-0812">Transmembrane</keyword>
<feature type="transmembrane region" description="Helical" evidence="8">
    <location>
        <begin position="388"/>
        <end position="411"/>
    </location>
</feature>
<evidence type="ECO:0000256" key="4">
    <source>
        <dbReference type="ARBA" id="ARBA00022982"/>
    </source>
</evidence>
<dbReference type="PANTHER" id="PTHR47797:SF3">
    <property type="entry name" value="CYTOCHROME B561 DOMAIN-CONTAINING PROTEIN"/>
    <property type="match status" value="1"/>
</dbReference>
<sequence>MPFLTALVMALLALTVTAEPVQYCRKGSRERPGTEADFCVGALTFRNDTTSSHDLFLTMTVRRYEESAKGWTAVGPGSMMKDSLMFIVYGDPRGNEKPIVSIRTTTGHSQPTLLQKSDLPRGMDLRVVSSAWMAGADLSQSKSNTNSAYHLARVSIICYSCHLWPGTDISAESTSQPWIWAWNQDQDFEVYAFDAHLQMHKHHADKGGWGRFFFDMKRSINTAPVAPSLPPVRPHVDQLGSSVFPTGGSIAQIASGPGSFIHGLSMALAFMLLLPAGVIGLRSGSSQGFIIHWTIQLTASFLILVGFSLGLMKHRRVDTVHQCVGIGLAALVGAQGLLGYWHHARFVRLKRRTWVSHLHVWLGRVFMLTGWVNLVTGLRLRGLKSDSGLVISTIIIGCLEGICLFVAVRWLQVRRAQTAYQPVWVREGDKDSFALAGDMDDEESECADADDRGGGGGGVEDYQRALLSTPTEK</sequence>
<dbReference type="PANTHER" id="PTHR47797">
    <property type="entry name" value="DEHYDROGENASE, PUTATIVE (AFU_ORTHOLOGUE AFUA_8G05805)-RELATED"/>
    <property type="match status" value="1"/>
</dbReference>
<evidence type="ECO:0000256" key="3">
    <source>
        <dbReference type="ARBA" id="ARBA00022692"/>
    </source>
</evidence>
<keyword evidence="2" id="KW-0813">Transport</keyword>
<protein>
    <recommendedName>
        <fullName evidence="14">Cytochrome b561 domain-containing protein</fullName>
    </recommendedName>
</protein>
<gene>
    <name evidence="12" type="ORF">LECACI_7A008955</name>
</gene>
<keyword evidence="6 8" id="KW-0472">Membrane</keyword>
<name>A0AAI8Z7G2_9PEZI</name>
<keyword evidence="13" id="KW-1185">Reference proteome</keyword>
<feature type="transmembrane region" description="Helical" evidence="8">
    <location>
        <begin position="293"/>
        <end position="312"/>
    </location>
</feature>
<evidence type="ECO:0000259" key="11">
    <source>
        <dbReference type="SMART" id="SM00665"/>
    </source>
</evidence>
<evidence type="ECO:0000256" key="9">
    <source>
        <dbReference type="SAM" id="SignalP"/>
    </source>
</evidence>
<feature type="region of interest" description="Disordered" evidence="7">
    <location>
        <begin position="439"/>
        <end position="473"/>
    </location>
</feature>
<dbReference type="CDD" id="cd08760">
    <property type="entry name" value="Cyt_b561_FRRS1_like"/>
    <property type="match status" value="1"/>
</dbReference>
<evidence type="ECO:0000256" key="8">
    <source>
        <dbReference type="SAM" id="Phobius"/>
    </source>
</evidence>
<dbReference type="SUPFAM" id="SSF49344">
    <property type="entry name" value="CBD9-like"/>
    <property type="match status" value="1"/>
</dbReference>
<keyword evidence="9" id="KW-0732">Signal</keyword>
<dbReference type="Proteomes" id="UP001296104">
    <property type="component" value="Unassembled WGS sequence"/>
</dbReference>
<feature type="transmembrane region" description="Helical" evidence="8">
    <location>
        <begin position="324"/>
        <end position="342"/>
    </location>
</feature>
<evidence type="ECO:0000256" key="7">
    <source>
        <dbReference type="SAM" id="MobiDB-lite"/>
    </source>
</evidence>
<evidence type="ECO:0000256" key="5">
    <source>
        <dbReference type="ARBA" id="ARBA00022989"/>
    </source>
</evidence>
<keyword evidence="5 8" id="KW-1133">Transmembrane helix</keyword>
<evidence type="ECO:0000256" key="6">
    <source>
        <dbReference type="ARBA" id="ARBA00023136"/>
    </source>
</evidence>
<dbReference type="EMBL" id="CAVMBE010000094">
    <property type="protein sequence ID" value="CAK4033797.1"/>
    <property type="molecule type" value="Genomic_DNA"/>
</dbReference>
<dbReference type="InterPro" id="IPR006593">
    <property type="entry name" value="Cyt_b561/ferric_Rdtase_TM"/>
</dbReference>
<dbReference type="Pfam" id="PF16010">
    <property type="entry name" value="CDH-cyt"/>
    <property type="match status" value="1"/>
</dbReference>
<organism evidence="12 13">
    <name type="scientific">Lecanosticta acicola</name>
    <dbReference type="NCBI Taxonomy" id="111012"/>
    <lineage>
        <taxon>Eukaryota</taxon>
        <taxon>Fungi</taxon>
        <taxon>Dikarya</taxon>
        <taxon>Ascomycota</taxon>
        <taxon>Pezizomycotina</taxon>
        <taxon>Dothideomycetes</taxon>
        <taxon>Dothideomycetidae</taxon>
        <taxon>Mycosphaerellales</taxon>
        <taxon>Mycosphaerellaceae</taxon>
        <taxon>Lecanosticta</taxon>
    </lineage>
</organism>
<feature type="transmembrane region" description="Helical" evidence="8">
    <location>
        <begin position="354"/>
        <end position="376"/>
    </location>
</feature>
<evidence type="ECO:0008006" key="14">
    <source>
        <dbReference type="Google" id="ProtNLM"/>
    </source>
</evidence>
<feature type="chain" id="PRO_5042574822" description="Cytochrome b561 domain-containing protein" evidence="9">
    <location>
        <begin position="19"/>
        <end position="473"/>
    </location>
</feature>
<reference evidence="12" key="1">
    <citation type="submission" date="2023-11" db="EMBL/GenBank/DDBJ databases">
        <authorList>
            <person name="Alioto T."/>
            <person name="Alioto T."/>
            <person name="Gomez Garrido J."/>
        </authorList>
    </citation>
    <scope>NUCLEOTIDE SEQUENCE</scope>
</reference>
<dbReference type="GO" id="GO:0016020">
    <property type="term" value="C:membrane"/>
    <property type="evidence" value="ECO:0007669"/>
    <property type="project" value="UniProtKB-SubCell"/>
</dbReference>